<dbReference type="SUPFAM" id="SSF52016">
    <property type="entry name" value="LeuD/IlvD-like"/>
    <property type="match status" value="1"/>
</dbReference>
<sequence length="167" mass="17750">MIAGRAVVVPQDDVDTDVLYPGPFLNVTDVTQMKAHLFEGLDPALRGRLGGDTALVVGANFGCGSSREHVPQAMRAAGIRFLVGRSFARIFHRNAVNLGLPAVVCAEAVDACTEGSRLELDFERGTIAVDGAPFPISPVAPFMRAIFAAGGLEPWMRDRLDTTTLVG</sequence>
<dbReference type="InterPro" id="IPR000573">
    <property type="entry name" value="AconitaseA/IPMdHydase_ssu_swvl"/>
</dbReference>
<reference evidence="7 8" key="1">
    <citation type="submission" date="2018-07" db="EMBL/GenBank/DDBJ databases">
        <title>High-quality-draft genome sequence of Gaiella occulta.</title>
        <authorList>
            <person name="Severino R."/>
            <person name="Froufe H.J.C."/>
            <person name="Rainey F.A."/>
            <person name="Barroso C."/>
            <person name="Albuquerque L."/>
            <person name="Lobo-Da-Cunha A."/>
            <person name="Da Costa M.S."/>
            <person name="Egas C."/>
        </authorList>
    </citation>
    <scope>NUCLEOTIDE SEQUENCE [LARGE SCALE GENOMIC DNA]</scope>
    <source>
        <strain evidence="7 8">F2-233</strain>
    </source>
</reference>
<organism evidence="7 8">
    <name type="scientific">Gaiella occulta</name>
    <dbReference type="NCBI Taxonomy" id="1002870"/>
    <lineage>
        <taxon>Bacteria</taxon>
        <taxon>Bacillati</taxon>
        <taxon>Actinomycetota</taxon>
        <taxon>Thermoleophilia</taxon>
        <taxon>Gaiellales</taxon>
        <taxon>Gaiellaceae</taxon>
        <taxon>Gaiella</taxon>
    </lineage>
</organism>
<dbReference type="InterPro" id="IPR011827">
    <property type="entry name" value="LeuD_type2/HacB/DmdB"/>
</dbReference>
<evidence type="ECO:0000313" key="7">
    <source>
        <dbReference type="EMBL" id="RDI73750.1"/>
    </source>
</evidence>
<protein>
    <recommendedName>
        <fullName evidence="2">3-isopropylmalate dehydratase small subunit</fullName>
    </recommendedName>
    <alternativeName>
        <fullName evidence="4">Alpha-IPM isomerase</fullName>
    </alternativeName>
    <alternativeName>
        <fullName evidence="5">Isopropylmalate isomerase</fullName>
    </alternativeName>
</protein>
<name>A0A7M2YVK4_9ACTN</name>
<dbReference type="Proteomes" id="UP000254134">
    <property type="component" value="Unassembled WGS sequence"/>
</dbReference>
<evidence type="ECO:0000259" key="6">
    <source>
        <dbReference type="Pfam" id="PF00694"/>
    </source>
</evidence>
<comment type="caution">
    <text evidence="7">The sequence shown here is derived from an EMBL/GenBank/DDBJ whole genome shotgun (WGS) entry which is preliminary data.</text>
</comment>
<feature type="domain" description="Aconitase A/isopropylmalate dehydratase small subunit swivel" evidence="6">
    <location>
        <begin position="53"/>
        <end position="100"/>
    </location>
</feature>
<dbReference type="InterPro" id="IPR033940">
    <property type="entry name" value="IPMI_Swivel"/>
</dbReference>
<gene>
    <name evidence="7" type="ORF">Gocc_2314</name>
</gene>
<evidence type="ECO:0000256" key="4">
    <source>
        <dbReference type="ARBA" id="ARBA00031631"/>
    </source>
</evidence>
<dbReference type="InterPro" id="IPR050075">
    <property type="entry name" value="LeuD"/>
</dbReference>
<dbReference type="PANTHER" id="PTHR43345:SF2">
    <property type="entry name" value="3-ISOPROPYLMALATE DEHYDRATASE SMALL SUBUNIT 1"/>
    <property type="match status" value="1"/>
</dbReference>
<dbReference type="Pfam" id="PF00694">
    <property type="entry name" value="Aconitase_C"/>
    <property type="match status" value="1"/>
</dbReference>
<evidence type="ECO:0000256" key="3">
    <source>
        <dbReference type="ARBA" id="ARBA00023239"/>
    </source>
</evidence>
<dbReference type="PANTHER" id="PTHR43345">
    <property type="entry name" value="3-ISOPROPYLMALATE DEHYDRATASE SMALL SUBUNIT 2-RELATED-RELATED"/>
    <property type="match status" value="1"/>
</dbReference>
<dbReference type="CDD" id="cd01577">
    <property type="entry name" value="IPMI_Swivel"/>
    <property type="match status" value="1"/>
</dbReference>
<dbReference type="InterPro" id="IPR015928">
    <property type="entry name" value="Aconitase/3IPM_dehydase_swvl"/>
</dbReference>
<proteinExistence type="inferred from homology"/>
<keyword evidence="8" id="KW-1185">Reference proteome</keyword>
<dbReference type="GO" id="GO:0016836">
    <property type="term" value="F:hydro-lyase activity"/>
    <property type="evidence" value="ECO:0007669"/>
    <property type="project" value="InterPro"/>
</dbReference>
<dbReference type="Gene3D" id="3.20.19.10">
    <property type="entry name" value="Aconitase, domain 4"/>
    <property type="match status" value="1"/>
</dbReference>
<evidence type="ECO:0000313" key="8">
    <source>
        <dbReference type="Proteomes" id="UP000254134"/>
    </source>
</evidence>
<comment type="similarity">
    <text evidence="1">Belongs to the LeuD family. LeuD type 2 subfamily.</text>
</comment>
<evidence type="ECO:0000256" key="1">
    <source>
        <dbReference type="ARBA" id="ARBA00009869"/>
    </source>
</evidence>
<dbReference type="NCBIfam" id="TIGR02087">
    <property type="entry name" value="LEUD_arch"/>
    <property type="match status" value="1"/>
</dbReference>
<dbReference type="AlphaFoldDB" id="A0A7M2YVK4"/>
<dbReference type="EMBL" id="QQZY01000006">
    <property type="protein sequence ID" value="RDI73750.1"/>
    <property type="molecule type" value="Genomic_DNA"/>
</dbReference>
<dbReference type="RefSeq" id="WP_220150590.1">
    <property type="nucleotide sequence ID" value="NZ_QQZY01000006.1"/>
</dbReference>
<evidence type="ECO:0000256" key="2">
    <source>
        <dbReference type="ARBA" id="ARBA00017233"/>
    </source>
</evidence>
<keyword evidence="3" id="KW-0456">Lyase</keyword>
<reference evidence="8" key="2">
    <citation type="journal article" date="2019" name="MicrobiologyOpen">
        <title>High-quality draft genome sequence of Gaiella occulta isolated from a 150 meter deep mineral water borehole and comparison with the genome sequences of other deep-branching lineages of the phylum Actinobacteria.</title>
        <authorList>
            <person name="Severino R."/>
            <person name="Froufe H.J.C."/>
            <person name="Barroso C."/>
            <person name="Albuquerque L."/>
            <person name="Lobo-da-Cunha A."/>
            <person name="da Costa M.S."/>
            <person name="Egas C."/>
        </authorList>
    </citation>
    <scope>NUCLEOTIDE SEQUENCE [LARGE SCALE GENOMIC DNA]</scope>
    <source>
        <strain evidence="8">F2-233</strain>
    </source>
</reference>
<accession>A0A7M2YVK4</accession>
<evidence type="ECO:0000256" key="5">
    <source>
        <dbReference type="ARBA" id="ARBA00033368"/>
    </source>
</evidence>